<evidence type="ECO:0000313" key="2">
    <source>
        <dbReference type="Proteomes" id="UP001054945"/>
    </source>
</evidence>
<keyword evidence="2" id="KW-1185">Reference proteome</keyword>
<sequence>MQVPSAPQIVKREQSNQFFQQQAFKPFIETDLSRQHVTQTSSIQVPLQTIPQVHIAENIISSQANHPQSSSNTFKVPGQVSNISASVGNMYQSNLAKQNTPVSYTDSPAFRRHSYTTGQHVNQFLRVLVTTWDLEEVDL</sequence>
<dbReference type="Proteomes" id="UP001054945">
    <property type="component" value="Unassembled WGS sequence"/>
</dbReference>
<evidence type="ECO:0000313" key="1">
    <source>
        <dbReference type="EMBL" id="GIY31546.1"/>
    </source>
</evidence>
<dbReference type="EMBL" id="BPLR01009390">
    <property type="protein sequence ID" value="GIY31546.1"/>
    <property type="molecule type" value="Genomic_DNA"/>
</dbReference>
<reference evidence="1 2" key="1">
    <citation type="submission" date="2021-06" db="EMBL/GenBank/DDBJ databases">
        <title>Caerostris extrusa draft genome.</title>
        <authorList>
            <person name="Kono N."/>
            <person name="Arakawa K."/>
        </authorList>
    </citation>
    <scope>NUCLEOTIDE SEQUENCE [LARGE SCALE GENOMIC DNA]</scope>
</reference>
<organism evidence="1 2">
    <name type="scientific">Caerostris extrusa</name>
    <name type="common">Bark spider</name>
    <name type="synonym">Caerostris bankana</name>
    <dbReference type="NCBI Taxonomy" id="172846"/>
    <lineage>
        <taxon>Eukaryota</taxon>
        <taxon>Metazoa</taxon>
        <taxon>Ecdysozoa</taxon>
        <taxon>Arthropoda</taxon>
        <taxon>Chelicerata</taxon>
        <taxon>Arachnida</taxon>
        <taxon>Araneae</taxon>
        <taxon>Araneomorphae</taxon>
        <taxon>Entelegynae</taxon>
        <taxon>Araneoidea</taxon>
        <taxon>Araneidae</taxon>
        <taxon>Caerostris</taxon>
    </lineage>
</organism>
<comment type="caution">
    <text evidence="1">The sequence shown here is derived from an EMBL/GenBank/DDBJ whole genome shotgun (WGS) entry which is preliminary data.</text>
</comment>
<accession>A0AAV4SEB7</accession>
<protein>
    <submittedName>
        <fullName evidence="1">MLX-interacting protein</fullName>
    </submittedName>
</protein>
<gene>
    <name evidence="1" type="primary">Mlxip</name>
    <name evidence="1" type="ORF">CEXT_299461</name>
</gene>
<proteinExistence type="predicted"/>
<dbReference type="AlphaFoldDB" id="A0AAV4SEB7"/>
<name>A0AAV4SEB7_CAEEX</name>